<proteinExistence type="predicted"/>
<organism evidence="1 2">
    <name type="scientific">Chryseobacterium oleae</name>
    <dbReference type="NCBI Taxonomy" id="491207"/>
    <lineage>
        <taxon>Bacteria</taxon>
        <taxon>Pseudomonadati</taxon>
        <taxon>Bacteroidota</taxon>
        <taxon>Flavobacteriia</taxon>
        <taxon>Flavobacteriales</taxon>
        <taxon>Weeksellaceae</taxon>
        <taxon>Chryseobacterium group</taxon>
        <taxon>Chryseobacterium</taxon>
    </lineage>
</organism>
<dbReference type="Proteomes" id="UP000198769">
    <property type="component" value="Unassembled WGS sequence"/>
</dbReference>
<dbReference type="EMBL" id="FOVD01000011">
    <property type="protein sequence ID" value="SFN91952.1"/>
    <property type="molecule type" value="Genomic_DNA"/>
</dbReference>
<accession>A0A1I5CYB2</accession>
<dbReference type="InterPro" id="IPR027417">
    <property type="entry name" value="P-loop_NTPase"/>
</dbReference>
<name>A0A1I5CYB2_CHROL</name>
<dbReference type="RefSeq" id="WP_090027597.1">
    <property type="nucleotide sequence ID" value="NZ_FOVD01000011.1"/>
</dbReference>
<reference evidence="2" key="1">
    <citation type="submission" date="2016-10" db="EMBL/GenBank/DDBJ databases">
        <authorList>
            <person name="Varghese N."/>
            <person name="Submissions S."/>
        </authorList>
    </citation>
    <scope>NUCLEOTIDE SEQUENCE [LARGE SCALE GENOMIC DNA]</scope>
    <source>
        <strain evidence="2">DSM 25575</strain>
    </source>
</reference>
<dbReference type="SUPFAM" id="SSF52540">
    <property type="entry name" value="P-loop containing nucleoside triphosphate hydrolases"/>
    <property type="match status" value="1"/>
</dbReference>
<evidence type="ECO:0000313" key="1">
    <source>
        <dbReference type="EMBL" id="SFN91952.1"/>
    </source>
</evidence>
<keyword evidence="2" id="KW-1185">Reference proteome</keyword>
<dbReference type="OrthoDB" id="8450256at2"/>
<protein>
    <submittedName>
        <fullName evidence="1">NACHT domain-containing protein</fullName>
    </submittedName>
</protein>
<evidence type="ECO:0000313" key="2">
    <source>
        <dbReference type="Proteomes" id="UP000198769"/>
    </source>
</evidence>
<gene>
    <name evidence="1" type="ORF">SAMN05421594_4709</name>
</gene>
<sequence>MSKNYYEQRYVLETPDSFEDFFSYVNESERRILVDFLDDTDRIILLGNPGIGKSEELLQLVDLLWERKDNTGCYPIFISIKSFRTSVTIEQLINNLDLNQFPKFILIFDGLDEISNIQDFISELDLFSRRIKNLDYKILLSCRTNIYEKYITRLPDFKAVYLDSLNDKQIKSILLNKYGLEIDFDNIHKLQIYLENPFNLDLFAEYYNEKNDFPKTQQEIWDLFILNELKKTKENLRKRYIIDIFHTINCLEIVSIANELMQQNFIEEQNLLDLLGYNDKQFFEELSLIQKNSNSNTLQFRHKNFQEFFAAKYLSKLTFEEILDYIKIPKIDRIKPTLFNTLTFLLNIIENSKYELLKDWLLNNEPEQLFYAEDNRISSELKNEIFENYFKEVCIEKGFWLGISSKIPISRLANFAQLDFLIAQYTNEQIIDRARLSALNILAYKKIPQERINEVKDMLISELYKHNDHFKSEILSTIRMLKFHENDHEYFEKIKNDFKGIQSREVLHELIVMCSDKNDVDSDFTTILEIIKNYFNQTNDNVLRGTGMYVEKILLNLNDLESIAKLFMVSLNPLNDFDFDTLRKKDVEEKIIDKIKLSDNSDDFVIKIIDFVLDNELYYNEENLLTKFVNVIKNRERVLKHIIDIHGLQTKNFFLIATLIQESSIEYLIEKYQNKELNIENNRDISYLRNWIFSDNRELAREFEQKFTEIGYIFEMQLKTDNEIAISKIEIESLIENNAKIIFDKEKLKVAIDDLFNQNNIELLSWEKYSQISTKWYKETNYHWFRNSVHDLIAKALRYNRKHDLSRDQIYSLIENNLFMLSFIKDAVKGDPKKNEELKNHLSIVNELVSNLTSETNLLDIIKFNENNTYTLTSNYTALENIYYFDFNFGIQNSKEFYLKTIQFSDIRNWSNENMLDFIRLRVDDDQAFNNKIIYNIKNEKLLFSPLQKHIEHAIDYRLSDVYSKIGELLLNNPSLLSKRALQAYFELIDNNLDFLKNCCADINSNLCWNVIDIIKEKHLDTEFILSIARKYLTSEKSDYLSKALNILFYCNQDDAIRIYFNNIKEIEKNLNVRDDGFPIEDVLYYNNLNEIPILKDFFYLIYEKENQDPFYLHYARRFFEDIVAVLSSFEEGYDKIQNVFKEIRDLLSPEQLVFFYVNSILEISNNSKINNSAKNIDFEKAKKMLKG</sequence>
<dbReference type="AlphaFoldDB" id="A0A1I5CYB2"/>